<dbReference type="PANTHER" id="PTHR43826">
    <property type="entry name" value="GLUCOSE-6-PHOSPHATE EXCHANGER SLC37A4"/>
    <property type="match status" value="1"/>
</dbReference>
<feature type="transmembrane region" description="Helical" evidence="6">
    <location>
        <begin position="20"/>
        <end position="38"/>
    </location>
</feature>
<keyword evidence="5 6" id="KW-0472">Membrane</keyword>
<feature type="transmembrane region" description="Helical" evidence="6">
    <location>
        <begin position="58"/>
        <end position="77"/>
    </location>
</feature>
<dbReference type="AlphaFoldDB" id="A0A376LGF3"/>
<dbReference type="SUPFAM" id="SSF103473">
    <property type="entry name" value="MFS general substrate transporter"/>
    <property type="match status" value="1"/>
</dbReference>
<evidence type="ECO:0000313" key="7">
    <source>
        <dbReference type="EMBL" id="STF43332.1"/>
    </source>
</evidence>
<name>A0A376LGF3_ECOLX</name>
<dbReference type="InterPro" id="IPR036259">
    <property type="entry name" value="MFS_trans_sf"/>
</dbReference>
<dbReference type="InterPro" id="IPR051337">
    <property type="entry name" value="OPA_Antiporter"/>
</dbReference>
<dbReference type="GO" id="GO:0061513">
    <property type="term" value="F:glucose 6-phosphate:phosphate antiporter activity"/>
    <property type="evidence" value="ECO:0007669"/>
    <property type="project" value="TreeGrafter"/>
</dbReference>
<proteinExistence type="predicted"/>
<organism evidence="7 8">
    <name type="scientific">Escherichia coli</name>
    <dbReference type="NCBI Taxonomy" id="562"/>
    <lineage>
        <taxon>Bacteria</taxon>
        <taxon>Pseudomonadati</taxon>
        <taxon>Pseudomonadota</taxon>
        <taxon>Gammaproteobacteria</taxon>
        <taxon>Enterobacterales</taxon>
        <taxon>Enterobacteriaceae</taxon>
        <taxon>Escherichia</taxon>
    </lineage>
</organism>
<evidence type="ECO:0000256" key="1">
    <source>
        <dbReference type="ARBA" id="ARBA00004127"/>
    </source>
</evidence>
<reference evidence="7 8" key="1">
    <citation type="submission" date="2018-06" db="EMBL/GenBank/DDBJ databases">
        <authorList>
            <consortium name="Pathogen Informatics"/>
            <person name="Doyle S."/>
        </authorList>
    </citation>
    <scope>NUCLEOTIDE SEQUENCE [LARGE SCALE GENOMIC DNA]</scope>
    <source>
        <strain evidence="7 8">NCTC7928</strain>
    </source>
</reference>
<evidence type="ECO:0000256" key="2">
    <source>
        <dbReference type="ARBA" id="ARBA00022475"/>
    </source>
</evidence>
<dbReference type="Pfam" id="PF07690">
    <property type="entry name" value="MFS_1"/>
    <property type="match status" value="1"/>
</dbReference>
<dbReference type="Proteomes" id="UP000254877">
    <property type="component" value="Unassembled WGS sequence"/>
</dbReference>
<dbReference type="InterPro" id="IPR011701">
    <property type="entry name" value="MFS"/>
</dbReference>
<keyword evidence="3 6" id="KW-0812">Transmembrane</keyword>
<evidence type="ECO:0000256" key="3">
    <source>
        <dbReference type="ARBA" id="ARBA00022692"/>
    </source>
</evidence>
<keyword evidence="2" id="KW-1003">Cell membrane</keyword>
<evidence type="ECO:0000313" key="8">
    <source>
        <dbReference type="Proteomes" id="UP000254877"/>
    </source>
</evidence>
<keyword evidence="4 6" id="KW-1133">Transmembrane helix</keyword>
<evidence type="ECO:0000256" key="4">
    <source>
        <dbReference type="ARBA" id="ARBA00022989"/>
    </source>
</evidence>
<dbReference type="GO" id="GO:0012505">
    <property type="term" value="C:endomembrane system"/>
    <property type="evidence" value="ECO:0007669"/>
    <property type="project" value="UniProtKB-SubCell"/>
</dbReference>
<dbReference type="GO" id="GO:0035435">
    <property type="term" value="P:phosphate ion transmembrane transport"/>
    <property type="evidence" value="ECO:0007669"/>
    <property type="project" value="TreeGrafter"/>
</dbReference>
<sequence length="138" mass="15684">MHARSAREINQCYRTLRPRLLMCMIIGYAAFYLTRKSVNYVLPALQTDLGLDKGDIGLLGSLFYLSYGLSKFTAGLWHDSHGQRGFYGYRLVRHWAIERGVCLWRITYASACGLDTERIFSRLGVATVCPLTDPLVFP</sequence>
<comment type="subcellular location">
    <subcellularLocation>
        <location evidence="1">Endomembrane system</location>
        <topology evidence="1">Multi-pass membrane protein</topology>
    </subcellularLocation>
</comment>
<accession>A0A376LGF3</accession>
<dbReference type="Gene3D" id="1.20.1250.20">
    <property type="entry name" value="MFS general substrate transporter like domains"/>
    <property type="match status" value="1"/>
</dbReference>
<evidence type="ECO:0000256" key="6">
    <source>
        <dbReference type="SAM" id="Phobius"/>
    </source>
</evidence>
<evidence type="ECO:0000256" key="5">
    <source>
        <dbReference type="ARBA" id="ARBA00023136"/>
    </source>
</evidence>
<dbReference type="PANTHER" id="PTHR43826:SF3">
    <property type="entry name" value="GLUCOSE-6-PHOSPHATE EXCHANGER SLC37A4"/>
    <property type="match status" value="1"/>
</dbReference>
<gene>
    <name evidence="7" type="primary">uhpC_5</name>
    <name evidence="7" type="ORF">NCTC7928_04025</name>
</gene>
<dbReference type="GO" id="GO:0005886">
    <property type="term" value="C:plasma membrane"/>
    <property type="evidence" value="ECO:0007669"/>
    <property type="project" value="TreeGrafter"/>
</dbReference>
<protein>
    <submittedName>
        <fullName evidence="7">Putative regulatory protein</fullName>
    </submittedName>
</protein>
<dbReference type="EMBL" id="UGAB01000002">
    <property type="protein sequence ID" value="STF43332.1"/>
    <property type="molecule type" value="Genomic_DNA"/>
</dbReference>